<evidence type="ECO:0000313" key="1">
    <source>
        <dbReference type="EMBL" id="SPC25527.1"/>
    </source>
</evidence>
<comment type="caution">
    <text evidence="1">The sequence shown here is derived from an EMBL/GenBank/DDBJ whole genome shotgun (WGS) entry which is preliminary data.</text>
</comment>
<organism evidence="1 2">
    <name type="scientific">Cupriavidus taiwanensis</name>
    <dbReference type="NCBI Taxonomy" id="164546"/>
    <lineage>
        <taxon>Bacteria</taxon>
        <taxon>Pseudomonadati</taxon>
        <taxon>Pseudomonadota</taxon>
        <taxon>Betaproteobacteria</taxon>
        <taxon>Burkholderiales</taxon>
        <taxon>Burkholderiaceae</taxon>
        <taxon>Cupriavidus</taxon>
    </lineage>
</organism>
<dbReference type="Proteomes" id="UP000257139">
    <property type="component" value="Unassembled WGS sequence"/>
</dbReference>
<sequence>MEFGSPVKLTPLHLVSHRTGTAQRQPFWAFTASTPRDQQSLKPPFGFRHRENTYQHGFLVALQSAILVYQWLCLQNRQDDLMVFAKS</sequence>
<evidence type="ECO:0000313" key="2">
    <source>
        <dbReference type="Proteomes" id="UP000257139"/>
    </source>
</evidence>
<proteinExistence type="predicted"/>
<name>A0A7Z7JIJ1_9BURK</name>
<reference evidence="1 2" key="1">
    <citation type="submission" date="2018-01" db="EMBL/GenBank/DDBJ databases">
        <authorList>
            <person name="Clerissi C."/>
        </authorList>
    </citation>
    <scope>NUCLEOTIDE SEQUENCE [LARGE SCALE GENOMIC DNA]</scope>
    <source>
        <strain evidence="1">Cupriavidus taiwanensis STM 6021</strain>
    </source>
</reference>
<accession>A0A7Z7JIJ1</accession>
<dbReference type="AlphaFoldDB" id="A0A7Z7JIJ1"/>
<dbReference type="EMBL" id="OGUU01000045">
    <property type="protein sequence ID" value="SPC25527.1"/>
    <property type="molecule type" value="Genomic_DNA"/>
</dbReference>
<gene>
    <name evidence="1" type="ORF">CBM2594_U10028</name>
</gene>
<protein>
    <submittedName>
        <fullName evidence="1">Uncharacterized protein</fullName>
    </submittedName>
</protein>